<dbReference type="GO" id="GO:0003676">
    <property type="term" value="F:nucleic acid binding"/>
    <property type="evidence" value="ECO:0007669"/>
    <property type="project" value="InterPro"/>
</dbReference>
<reference evidence="6" key="1">
    <citation type="submission" date="2016-09" db="EMBL/GenBank/DDBJ databases">
        <authorList>
            <person name="Hebert L."/>
            <person name="Moumen B."/>
        </authorList>
    </citation>
    <scope>NUCLEOTIDE SEQUENCE [LARGE SCALE GENOMIC DNA]</scope>
    <source>
        <strain evidence="6">OVI</strain>
    </source>
</reference>
<keyword evidence="7" id="KW-1185">Reference proteome</keyword>
<keyword evidence="3 6" id="KW-0269">Exonuclease</keyword>
<dbReference type="SMART" id="SM00479">
    <property type="entry name" value="EXOIII"/>
    <property type="match status" value="1"/>
</dbReference>
<organism evidence="6 7">
    <name type="scientific">Trypanosoma equiperdum</name>
    <dbReference type="NCBI Taxonomy" id="5694"/>
    <lineage>
        <taxon>Eukaryota</taxon>
        <taxon>Discoba</taxon>
        <taxon>Euglenozoa</taxon>
        <taxon>Kinetoplastea</taxon>
        <taxon>Metakinetoplastina</taxon>
        <taxon>Trypanosomatida</taxon>
        <taxon>Trypanosomatidae</taxon>
        <taxon>Trypanosoma</taxon>
    </lineage>
</organism>
<evidence type="ECO:0000313" key="6">
    <source>
        <dbReference type="EMBL" id="SCU69627.1"/>
    </source>
</evidence>
<keyword evidence="1" id="KW-0540">Nuclease</keyword>
<dbReference type="Gene3D" id="3.30.420.10">
    <property type="entry name" value="Ribonuclease H-like superfamily/Ribonuclease H"/>
    <property type="match status" value="2"/>
</dbReference>
<evidence type="ECO:0000256" key="2">
    <source>
        <dbReference type="ARBA" id="ARBA00022801"/>
    </source>
</evidence>
<dbReference type="InterPro" id="IPR036397">
    <property type="entry name" value="RNaseH_sf"/>
</dbReference>
<protein>
    <submittedName>
        <fullName evidence="6">Exonuclease, putative</fullName>
    </submittedName>
</protein>
<evidence type="ECO:0000259" key="5">
    <source>
        <dbReference type="SMART" id="SM00479"/>
    </source>
</evidence>
<evidence type="ECO:0000256" key="4">
    <source>
        <dbReference type="SAM" id="MobiDB-lite"/>
    </source>
</evidence>
<proteinExistence type="predicted"/>
<dbReference type="CDD" id="cd06127">
    <property type="entry name" value="DEDDh"/>
    <property type="match status" value="1"/>
</dbReference>
<comment type="caution">
    <text evidence="6">The sequence shown here is derived from an EMBL/GenBank/DDBJ whole genome shotgun (WGS) entry which is preliminary data.</text>
</comment>
<dbReference type="EMBL" id="CZPT02001262">
    <property type="protein sequence ID" value="SCU69627.1"/>
    <property type="molecule type" value="Genomic_DNA"/>
</dbReference>
<feature type="region of interest" description="Disordered" evidence="4">
    <location>
        <begin position="1"/>
        <end position="62"/>
    </location>
</feature>
<dbReference type="SMR" id="A0A1G4IBJ8"/>
<dbReference type="Pfam" id="PF00929">
    <property type="entry name" value="RNase_T"/>
    <property type="match status" value="2"/>
</dbReference>
<dbReference type="PANTHER" id="PTHR30231:SF4">
    <property type="entry name" value="PROTEIN NEN2"/>
    <property type="match status" value="1"/>
</dbReference>
<sequence length="366" mass="39241">MSANKHGHSEKSSTEAMDSDLPDSLPSSWSEALSGWDGPCDGEQVQKKQRRENTTAHPSDAVQTSAMGVSLLLGAPHAPPSSAPPTIVERSVLSSKRLQPLSAVCIDVETTGIAPTKDEIISIAVVELLFGAAGHNQWELSGRSFHRLVKPTKKVSSSAYRVHKLTSKVLERQPPFAAILPDLAAFLSDVRSGSTSTAAGDIHYKGPGGTNNVERVPLSSGGAAATVSVSRPSFQVEGCAAKVGGFLTALQSSCRNNRTLVFPPVIAHNAAFDRNFLYQSALRNGWEVVWDKQSPLTCTMSMFRALYPECPTNLTKACSLAGIDAAGREDRHDALQDAQLCGHLFIYLTEAWKSCSKRDPDNTETV</sequence>
<dbReference type="InterPro" id="IPR012337">
    <property type="entry name" value="RNaseH-like_sf"/>
</dbReference>
<evidence type="ECO:0000256" key="1">
    <source>
        <dbReference type="ARBA" id="ARBA00022722"/>
    </source>
</evidence>
<keyword evidence="2" id="KW-0378">Hydrolase</keyword>
<dbReference type="PANTHER" id="PTHR30231">
    <property type="entry name" value="DNA POLYMERASE III SUBUNIT EPSILON"/>
    <property type="match status" value="1"/>
</dbReference>
<name>A0A1G4IBJ8_TRYEQ</name>
<evidence type="ECO:0000256" key="3">
    <source>
        <dbReference type="ARBA" id="ARBA00022839"/>
    </source>
</evidence>
<gene>
    <name evidence="6" type="ORF">TEOVI_000119300</name>
</gene>
<evidence type="ECO:0000313" key="7">
    <source>
        <dbReference type="Proteomes" id="UP000195570"/>
    </source>
</evidence>
<dbReference type="RefSeq" id="XP_067080569.1">
    <property type="nucleotide sequence ID" value="XM_067224468.1"/>
</dbReference>
<dbReference type="VEuPathDB" id="TriTrypDB:TEOVI_000119300"/>
<accession>A0A1G4IBJ8</accession>
<dbReference type="SUPFAM" id="SSF53098">
    <property type="entry name" value="Ribonuclease H-like"/>
    <property type="match status" value="1"/>
</dbReference>
<dbReference type="Proteomes" id="UP000195570">
    <property type="component" value="Unassembled WGS sequence"/>
</dbReference>
<dbReference type="GeneID" id="92375133"/>
<dbReference type="AlphaFoldDB" id="A0A1G4IBJ8"/>
<dbReference type="InterPro" id="IPR013520">
    <property type="entry name" value="Ribonucl_H"/>
</dbReference>
<feature type="domain" description="Exonuclease" evidence="5">
    <location>
        <begin position="102"/>
        <end position="354"/>
    </location>
</feature>
<dbReference type="GO" id="GO:0008408">
    <property type="term" value="F:3'-5' exonuclease activity"/>
    <property type="evidence" value="ECO:0007669"/>
    <property type="project" value="TreeGrafter"/>
</dbReference>